<evidence type="ECO:0000313" key="4">
    <source>
        <dbReference type="Proteomes" id="UP000317243"/>
    </source>
</evidence>
<dbReference type="PANTHER" id="PTHR10948:SF23">
    <property type="entry name" value="TRANSPOSASE INSI FOR INSERTION SEQUENCE ELEMENT IS30A-RELATED"/>
    <property type="match status" value="1"/>
</dbReference>
<dbReference type="SUPFAM" id="SSF46689">
    <property type="entry name" value="Homeodomain-like"/>
    <property type="match status" value="1"/>
</dbReference>
<dbReference type="InterPro" id="IPR025246">
    <property type="entry name" value="IS30-like_HTH"/>
</dbReference>
<evidence type="ECO:0000313" key="3">
    <source>
        <dbReference type="EMBL" id="TWT35084.1"/>
    </source>
</evidence>
<comment type="caution">
    <text evidence="3">The sequence shown here is derived from an EMBL/GenBank/DDBJ whole genome shotgun (WGS) entry which is preliminary data.</text>
</comment>
<dbReference type="RefSeq" id="WP_197441555.1">
    <property type="nucleotide sequence ID" value="NZ_SIHI01000072.1"/>
</dbReference>
<dbReference type="GO" id="GO:0005829">
    <property type="term" value="C:cytosol"/>
    <property type="evidence" value="ECO:0007669"/>
    <property type="project" value="TreeGrafter"/>
</dbReference>
<gene>
    <name evidence="3" type="ORF">KOR42_52100</name>
</gene>
<reference evidence="3 4" key="1">
    <citation type="submission" date="2019-02" db="EMBL/GenBank/DDBJ databases">
        <title>Deep-cultivation of Planctomycetes and their phenomic and genomic characterization uncovers novel biology.</title>
        <authorList>
            <person name="Wiegand S."/>
            <person name="Jogler M."/>
            <person name="Boedeker C."/>
            <person name="Pinto D."/>
            <person name="Vollmers J."/>
            <person name="Rivas-Marin E."/>
            <person name="Kohn T."/>
            <person name="Peeters S.H."/>
            <person name="Heuer A."/>
            <person name="Rast P."/>
            <person name="Oberbeckmann S."/>
            <person name="Bunk B."/>
            <person name="Jeske O."/>
            <person name="Meyerdierks A."/>
            <person name="Storesund J.E."/>
            <person name="Kallscheuer N."/>
            <person name="Luecker S."/>
            <person name="Lage O.M."/>
            <person name="Pohl T."/>
            <person name="Merkel B.J."/>
            <person name="Hornburger P."/>
            <person name="Mueller R.-W."/>
            <person name="Bruemmer F."/>
            <person name="Labrenz M."/>
            <person name="Spormann A.M."/>
            <person name="Op Den Camp H."/>
            <person name="Overmann J."/>
            <person name="Amann R."/>
            <person name="Jetten M.S.M."/>
            <person name="Mascher T."/>
            <person name="Medema M.H."/>
            <person name="Devos D.P."/>
            <person name="Kaster A.-K."/>
            <person name="Ovreas L."/>
            <person name="Rohde M."/>
            <person name="Galperin M.Y."/>
            <person name="Jogler C."/>
        </authorList>
    </citation>
    <scope>NUCLEOTIDE SEQUENCE [LARGE SCALE GENOMIC DNA]</scope>
    <source>
        <strain evidence="3 4">KOR42</strain>
    </source>
</reference>
<dbReference type="Gene3D" id="1.10.10.60">
    <property type="entry name" value="Homeodomain-like"/>
    <property type="match status" value="1"/>
</dbReference>
<sequence length="205" mass="23026">MPYVQITADERETIVRLHHDGKSQSHIARVLDRSPSTISRELTRNSQEPVLSHQGRPQSTASSTHLSRTLEVQPRPAQDLRDREARAEMVAQADCRIATKTVPERPPHVSLSRNDLCVAQIQQTAGWRCLAELVTGEQEATQTLRTRHIPTLDSWPTPIEQRPLAAENRSRVGDWESDTIEGKKGTGHLVTHVERKTGYVVALQN</sequence>
<dbReference type="GO" id="GO:0032196">
    <property type="term" value="P:transposition"/>
    <property type="evidence" value="ECO:0007669"/>
    <property type="project" value="TreeGrafter"/>
</dbReference>
<accession>A0A5C5V946</accession>
<dbReference type="InterPro" id="IPR009057">
    <property type="entry name" value="Homeodomain-like_sf"/>
</dbReference>
<organism evidence="3 4">
    <name type="scientific">Thalassoglobus neptunius</name>
    <dbReference type="NCBI Taxonomy" id="1938619"/>
    <lineage>
        <taxon>Bacteria</taxon>
        <taxon>Pseudomonadati</taxon>
        <taxon>Planctomycetota</taxon>
        <taxon>Planctomycetia</taxon>
        <taxon>Planctomycetales</taxon>
        <taxon>Planctomycetaceae</taxon>
        <taxon>Thalassoglobus</taxon>
    </lineage>
</organism>
<dbReference type="InterPro" id="IPR051917">
    <property type="entry name" value="Transposase-Integrase"/>
</dbReference>
<feature type="domain" description="Transposase IS30-like HTH" evidence="2">
    <location>
        <begin position="5"/>
        <end position="45"/>
    </location>
</feature>
<dbReference type="Pfam" id="PF13936">
    <property type="entry name" value="HTH_38"/>
    <property type="match status" value="1"/>
</dbReference>
<dbReference type="GO" id="GO:0004803">
    <property type="term" value="F:transposase activity"/>
    <property type="evidence" value="ECO:0007669"/>
    <property type="project" value="TreeGrafter"/>
</dbReference>
<feature type="region of interest" description="Disordered" evidence="1">
    <location>
        <begin position="34"/>
        <end position="81"/>
    </location>
</feature>
<name>A0A5C5V946_9PLAN</name>
<dbReference type="PANTHER" id="PTHR10948">
    <property type="entry name" value="TRANSPOSASE"/>
    <property type="match status" value="1"/>
</dbReference>
<evidence type="ECO:0000259" key="2">
    <source>
        <dbReference type="Pfam" id="PF13936"/>
    </source>
</evidence>
<evidence type="ECO:0000256" key="1">
    <source>
        <dbReference type="SAM" id="MobiDB-lite"/>
    </source>
</evidence>
<dbReference type="Proteomes" id="UP000317243">
    <property type="component" value="Unassembled WGS sequence"/>
</dbReference>
<feature type="compositionally biased region" description="Polar residues" evidence="1">
    <location>
        <begin position="34"/>
        <end position="67"/>
    </location>
</feature>
<dbReference type="EMBL" id="SIHI01000072">
    <property type="protein sequence ID" value="TWT35084.1"/>
    <property type="molecule type" value="Genomic_DNA"/>
</dbReference>
<keyword evidence="4" id="KW-1185">Reference proteome</keyword>
<dbReference type="AlphaFoldDB" id="A0A5C5V946"/>
<protein>
    <recommendedName>
        <fullName evidence="2">Transposase IS30-like HTH domain-containing protein</fullName>
    </recommendedName>
</protein>
<proteinExistence type="predicted"/>